<gene>
    <name evidence="3" type="ORF">ABEU19_002385</name>
</gene>
<dbReference type="PANTHER" id="PTHR48083:SF19">
    <property type="entry name" value="FLAVIN-DEPENDENT MONOOXYGENASE, OXYGENASE SUBUNIT HSAA"/>
    <property type="match status" value="1"/>
</dbReference>
<dbReference type="Gene3D" id="1.20.140.10">
    <property type="entry name" value="Butyryl-CoA Dehydrogenase, subunit A, domain 3"/>
    <property type="match status" value="1"/>
</dbReference>
<accession>A0ABW9FTT3</accession>
<evidence type="ECO:0000313" key="4">
    <source>
        <dbReference type="Proteomes" id="UP001629744"/>
    </source>
</evidence>
<keyword evidence="1" id="KW-0560">Oxidoreductase</keyword>
<reference evidence="3 4" key="1">
    <citation type="submission" date="2023-11" db="EMBL/GenBank/DDBJ databases">
        <authorList>
            <person name="Val-Calvo J."/>
            <person name="Scortti M."/>
            <person name="Vazquez-Boland J."/>
        </authorList>
    </citation>
    <scope>NUCLEOTIDE SEQUENCE [LARGE SCALE GENOMIC DNA]</scope>
    <source>
        <strain evidence="3 4">DSM 46662</strain>
    </source>
</reference>
<proteinExistence type="predicted"/>
<dbReference type="EMBL" id="JBDLNU010000003">
    <property type="protein sequence ID" value="MFM1728887.1"/>
    <property type="molecule type" value="Genomic_DNA"/>
</dbReference>
<evidence type="ECO:0000259" key="2">
    <source>
        <dbReference type="Pfam" id="PF08028"/>
    </source>
</evidence>
<protein>
    <submittedName>
        <fullName evidence="3">Acyl-CoA dehydrogenase family protein</fullName>
    </submittedName>
</protein>
<dbReference type="InterPro" id="IPR046373">
    <property type="entry name" value="Acyl-CoA_Oxase/DH_mid-dom_sf"/>
</dbReference>
<comment type="caution">
    <text evidence="3">The sequence shown here is derived from an EMBL/GenBank/DDBJ whole genome shotgun (WGS) entry which is preliminary data.</text>
</comment>
<sequence>MTGSAHCEWLVLGTLVLNADGAPVEHAQVLVPRSDVRFVDAPRTVGLAAVGCQDVVVEDVRIPLWRVSSQRHRSATEQARHRRSIPMLYRHSVTALYCAAVAVPLIGAAQGAYRAVLDQWNVANRLTQSGRMMVEAEAIHAEIGRAAFEIETAVLHLERDLTELQGLAAKSKRVPIDTFTRVRRNQVLSVRLAEGAVDRLVKVAGRDGVTMDHPVQRAWRDIHTGASNRANREIDAVAISARAALGFDIEHSEVRPVI</sequence>
<dbReference type="InterPro" id="IPR036250">
    <property type="entry name" value="AcylCo_DH-like_C"/>
</dbReference>
<dbReference type="RefSeq" id="WP_408586780.1">
    <property type="nucleotide sequence ID" value="NZ_JBDLNU010000003.1"/>
</dbReference>
<dbReference type="InterPro" id="IPR050741">
    <property type="entry name" value="Acyl-CoA_dehydrogenase"/>
</dbReference>
<feature type="domain" description="Acyl-CoA dehydrogenase C-terminal" evidence="2">
    <location>
        <begin position="101"/>
        <end position="227"/>
    </location>
</feature>
<dbReference type="Proteomes" id="UP001629744">
    <property type="component" value="Unassembled WGS sequence"/>
</dbReference>
<evidence type="ECO:0000313" key="3">
    <source>
        <dbReference type="EMBL" id="MFM1728887.1"/>
    </source>
</evidence>
<keyword evidence="4" id="KW-1185">Reference proteome</keyword>
<name>A0ABW9FTT3_9NOCA</name>
<dbReference type="PANTHER" id="PTHR48083">
    <property type="entry name" value="MEDIUM-CHAIN SPECIFIC ACYL-COA DEHYDROGENASE, MITOCHONDRIAL-RELATED"/>
    <property type="match status" value="1"/>
</dbReference>
<dbReference type="Pfam" id="PF08028">
    <property type="entry name" value="Acyl-CoA_dh_2"/>
    <property type="match status" value="1"/>
</dbReference>
<organism evidence="3 4">
    <name type="scientific">Prescottella soli</name>
    <dbReference type="NCBI Taxonomy" id="1543852"/>
    <lineage>
        <taxon>Bacteria</taxon>
        <taxon>Bacillati</taxon>
        <taxon>Actinomycetota</taxon>
        <taxon>Actinomycetes</taxon>
        <taxon>Mycobacteriales</taxon>
        <taxon>Nocardiaceae</taxon>
        <taxon>Prescottella</taxon>
    </lineage>
</organism>
<dbReference type="SUPFAM" id="SSF47203">
    <property type="entry name" value="Acyl-CoA dehydrogenase C-terminal domain-like"/>
    <property type="match status" value="1"/>
</dbReference>
<evidence type="ECO:0000256" key="1">
    <source>
        <dbReference type="ARBA" id="ARBA00023002"/>
    </source>
</evidence>
<dbReference type="Gene3D" id="2.40.110.10">
    <property type="entry name" value="Butyryl-CoA Dehydrogenase, subunit A, domain 2"/>
    <property type="match status" value="1"/>
</dbReference>
<dbReference type="InterPro" id="IPR013107">
    <property type="entry name" value="Acyl-CoA_DH_C"/>
</dbReference>